<accession>A0A8J2WJZ9</accession>
<dbReference type="AlphaFoldDB" id="A0A8J2WJZ9"/>
<feature type="repeat" description="ANK" evidence="6">
    <location>
        <begin position="165"/>
        <end position="197"/>
    </location>
</feature>
<protein>
    <submittedName>
        <fullName evidence="7">Uncharacterized protein</fullName>
    </submittedName>
</protein>
<dbReference type="Pfam" id="PF12796">
    <property type="entry name" value="Ank_2"/>
    <property type="match status" value="2"/>
</dbReference>
<organism evidence="7 8">
    <name type="scientific">Daphnia galeata</name>
    <dbReference type="NCBI Taxonomy" id="27404"/>
    <lineage>
        <taxon>Eukaryota</taxon>
        <taxon>Metazoa</taxon>
        <taxon>Ecdysozoa</taxon>
        <taxon>Arthropoda</taxon>
        <taxon>Crustacea</taxon>
        <taxon>Branchiopoda</taxon>
        <taxon>Diplostraca</taxon>
        <taxon>Cladocera</taxon>
        <taxon>Anomopoda</taxon>
        <taxon>Daphniidae</taxon>
        <taxon>Daphnia</taxon>
    </lineage>
</organism>
<evidence type="ECO:0000256" key="4">
    <source>
        <dbReference type="ARBA" id="ARBA00023043"/>
    </source>
</evidence>
<comment type="similarity">
    <text evidence="5">Belongs to the fem-1 family.</text>
</comment>
<dbReference type="Proteomes" id="UP000789390">
    <property type="component" value="Unassembled WGS sequence"/>
</dbReference>
<evidence type="ECO:0000256" key="1">
    <source>
        <dbReference type="ARBA" id="ARBA00004906"/>
    </source>
</evidence>
<evidence type="ECO:0000313" key="7">
    <source>
        <dbReference type="EMBL" id="CAH0105287.1"/>
    </source>
</evidence>
<comment type="caution">
    <text evidence="7">The sequence shown here is derived from an EMBL/GenBank/DDBJ whole genome shotgun (WGS) entry which is preliminary data.</text>
</comment>
<dbReference type="SMART" id="SM00248">
    <property type="entry name" value="ANK"/>
    <property type="match status" value="8"/>
</dbReference>
<evidence type="ECO:0000256" key="5">
    <source>
        <dbReference type="ARBA" id="ARBA00038500"/>
    </source>
</evidence>
<dbReference type="SUPFAM" id="SSF48403">
    <property type="entry name" value="Ankyrin repeat"/>
    <property type="match status" value="2"/>
</dbReference>
<dbReference type="FunFam" id="1.25.40.20:FF:000264">
    <property type="entry name" value="Fem-1 homolog B"/>
    <property type="match status" value="1"/>
</dbReference>
<comment type="pathway">
    <text evidence="1">Protein modification; protein ubiquitination.</text>
</comment>
<name>A0A8J2WJZ9_9CRUS</name>
<dbReference type="InterPro" id="IPR002110">
    <property type="entry name" value="Ankyrin_rpt"/>
</dbReference>
<keyword evidence="3" id="KW-0833">Ubl conjugation pathway</keyword>
<dbReference type="PROSITE" id="PS50088">
    <property type="entry name" value="ANK_REPEAT"/>
    <property type="match status" value="4"/>
</dbReference>
<keyword evidence="8" id="KW-1185">Reference proteome</keyword>
<dbReference type="PROSITE" id="PS50297">
    <property type="entry name" value="ANK_REP_REGION"/>
    <property type="match status" value="4"/>
</dbReference>
<dbReference type="EMBL" id="CAKKLH010000179">
    <property type="protein sequence ID" value="CAH0105287.1"/>
    <property type="molecule type" value="Genomic_DNA"/>
</dbReference>
<dbReference type="GO" id="GO:0003006">
    <property type="term" value="P:developmental process involved in reproduction"/>
    <property type="evidence" value="ECO:0007669"/>
    <property type="project" value="UniProtKB-ARBA"/>
</dbReference>
<dbReference type="InterPro" id="IPR036770">
    <property type="entry name" value="Ankyrin_rpt-contain_sf"/>
</dbReference>
<feature type="repeat" description="ANK" evidence="6">
    <location>
        <begin position="99"/>
        <end position="131"/>
    </location>
</feature>
<dbReference type="Gene3D" id="1.25.40.20">
    <property type="entry name" value="Ankyrin repeat-containing domain"/>
    <property type="match status" value="3"/>
</dbReference>
<keyword evidence="4 6" id="KW-0040">ANK repeat</keyword>
<dbReference type="PANTHER" id="PTHR24171">
    <property type="entry name" value="ANKYRIN REPEAT DOMAIN-CONTAINING PROTEIN 39-RELATED"/>
    <property type="match status" value="1"/>
</dbReference>
<feature type="repeat" description="ANK" evidence="6">
    <location>
        <begin position="198"/>
        <end position="230"/>
    </location>
</feature>
<dbReference type="PRINTS" id="PR01415">
    <property type="entry name" value="ANKYRIN"/>
</dbReference>
<sequence length="649" mass="72236">MMSAKEDSESLRIETLRERIFFAARDGLAITLYALLSELSSPQQSELLSQVSEEQGQRCTPLLIAARNGKENVVKMLLSQFKPDIEQEGDVKFDGYLIEGASPLWCAAGAGHLKVVKALVKAGADVNHTTKTFSTPLRAASFDGRLDIVKYLIEHKADIHLANKYNNTCLMIAAFKGHLEVVKCLLEQGADPNQKAHCGATALHFSSECGHVAIVRELVEFGAKITFNEQGMSPLLCAAERTKSGVVDYLLTRPEFSRSERIEALELLGASFANDKDSYNIELAYSYLHCAMTMRFEDPQQIVTKQSVDPIEAYENWREVQTVAELESIRNSPNAIHMESLVIRERILSINNPELPHPIVFRGAVFADDARFDRCISLWLHALRLRQRMQLTVSKDLLRFAQVFSQVLHVGLELSFDVLEEVLAATAMELERNQTKIANPGPKDDVEVIAEEMDCNVTTALYLVTITTKLMSKASPQQEHNIYRHVFKLNRLNVRTKEGSSLLHLSASVDTPVDEFHTVDICRFPCASTCKLLIQCGFDVNAMDHRRNTPLHLIVGYPKPISDFVTLHSIIMTLIEAGAHMDAVNSFGETPFDAATTGVAEIILRTQSKLSLKCIAAKAIKRYALNYEGLVPTPLESFIELHGSGPGLR</sequence>
<evidence type="ECO:0000256" key="2">
    <source>
        <dbReference type="ARBA" id="ARBA00022737"/>
    </source>
</evidence>
<dbReference type="Pfam" id="PF00023">
    <property type="entry name" value="Ank"/>
    <property type="match status" value="1"/>
</dbReference>
<proteinExistence type="inferred from homology"/>
<dbReference type="PANTHER" id="PTHR24171:SF9">
    <property type="entry name" value="ANKYRIN REPEAT DOMAIN-CONTAINING PROTEIN 39"/>
    <property type="match status" value="1"/>
</dbReference>
<dbReference type="OrthoDB" id="4429489at2759"/>
<keyword evidence="2" id="KW-0677">Repeat</keyword>
<dbReference type="GO" id="GO:0043161">
    <property type="term" value="P:proteasome-mediated ubiquitin-dependent protein catabolic process"/>
    <property type="evidence" value="ECO:0007669"/>
    <property type="project" value="UniProtKB-ARBA"/>
</dbReference>
<evidence type="ECO:0000313" key="8">
    <source>
        <dbReference type="Proteomes" id="UP000789390"/>
    </source>
</evidence>
<evidence type="ECO:0000256" key="6">
    <source>
        <dbReference type="PROSITE-ProRule" id="PRU00023"/>
    </source>
</evidence>
<gene>
    <name evidence="7" type="ORF">DGAL_LOCUS8307</name>
</gene>
<feature type="repeat" description="ANK" evidence="6">
    <location>
        <begin position="132"/>
        <end position="164"/>
    </location>
</feature>
<reference evidence="7" key="1">
    <citation type="submission" date="2021-11" db="EMBL/GenBank/DDBJ databases">
        <authorList>
            <person name="Schell T."/>
        </authorList>
    </citation>
    <scope>NUCLEOTIDE SEQUENCE</scope>
    <source>
        <strain evidence="7">M5</strain>
    </source>
</reference>
<evidence type="ECO:0000256" key="3">
    <source>
        <dbReference type="ARBA" id="ARBA00022786"/>
    </source>
</evidence>